<name>A0A356LGV6_9BURK</name>
<dbReference type="EMBL" id="DOEK01000029">
    <property type="protein sequence ID" value="HBP30069.1"/>
    <property type="molecule type" value="Genomic_DNA"/>
</dbReference>
<protein>
    <submittedName>
        <fullName evidence="1">Uncharacterized protein</fullName>
    </submittedName>
</protein>
<comment type="caution">
    <text evidence="1">The sequence shown here is derived from an EMBL/GenBank/DDBJ whole genome shotgun (WGS) entry which is preliminary data.</text>
</comment>
<sequence>MDITYSKVGGPPEIINADEDLDDAEPLTLKKELVFALRLPMADTKEDSLTLEQKLDAILKDAGIDPASVKLIG</sequence>
<dbReference type="Proteomes" id="UP000264036">
    <property type="component" value="Unassembled WGS sequence"/>
</dbReference>
<reference evidence="1 2" key="1">
    <citation type="journal article" date="2018" name="Nat. Biotechnol.">
        <title>A standardized bacterial taxonomy based on genome phylogeny substantially revises the tree of life.</title>
        <authorList>
            <person name="Parks D.H."/>
            <person name="Chuvochina M."/>
            <person name="Waite D.W."/>
            <person name="Rinke C."/>
            <person name="Skarshewski A."/>
            <person name="Chaumeil P.A."/>
            <person name="Hugenholtz P."/>
        </authorList>
    </citation>
    <scope>NUCLEOTIDE SEQUENCE [LARGE SCALE GENOMIC DNA]</scope>
    <source>
        <strain evidence="1">UBA10707</strain>
    </source>
</reference>
<evidence type="ECO:0000313" key="1">
    <source>
        <dbReference type="EMBL" id="HBP30069.1"/>
    </source>
</evidence>
<evidence type="ECO:0000313" key="2">
    <source>
        <dbReference type="Proteomes" id="UP000264036"/>
    </source>
</evidence>
<accession>A0A356LGV6</accession>
<proteinExistence type="predicted"/>
<organism evidence="1 2">
    <name type="scientific">Advenella kashmirensis</name>
    <dbReference type="NCBI Taxonomy" id="310575"/>
    <lineage>
        <taxon>Bacteria</taxon>
        <taxon>Pseudomonadati</taxon>
        <taxon>Pseudomonadota</taxon>
        <taxon>Betaproteobacteria</taxon>
        <taxon>Burkholderiales</taxon>
        <taxon>Alcaligenaceae</taxon>
    </lineage>
</organism>
<gene>
    <name evidence="1" type="ORF">DD666_11705</name>
</gene>
<dbReference type="AlphaFoldDB" id="A0A356LGV6"/>